<sequence>MPQKRIQQELKEFQRNPPDHCQAGPIGSNLFHWFGTIIGPPETPYQGKVFFLEIFFPREYPAKPPMCIFKTRIYHPNISENGQISLDILNKSWTSELTLAEVLIRVTSILATPKIDNDPFNPQAAALFRNDYETFYQVAKERCERYTDH</sequence>
<protein>
    <submittedName>
        <fullName evidence="2">UBC core domain-containing protein</fullName>
    </submittedName>
</protein>
<evidence type="ECO:0000313" key="1">
    <source>
        <dbReference type="Proteomes" id="UP000887580"/>
    </source>
</evidence>
<name>A0AC35FJH8_9BILA</name>
<organism evidence="1 2">
    <name type="scientific">Panagrolaimus sp. PS1159</name>
    <dbReference type="NCBI Taxonomy" id="55785"/>
    <lineage>
        <taxon>Eukaryota</taxon>
        <taxon>Metazoa</taxon>
        <taxon>Ecdysozoa</taxon>
        <taxon>Nematoda</taxon>
        <taxon>Chromadorea</taxon>
        <taxon>Rhabditida</taxon>
        <taxon>Tylenchina</taxon>
        <taxon>Panagrolaimomorpha</taxon>
        <taxon>Panagrolaimoidea</taxon>
        <taxon>Panagrolaimidae</taxon>
        <taxon>Panagrolaimus</taxon>
    </lineage>
</organism>
<accession>A0AC35FJH8</accession>
<proteinExistence type="predicted"/>
<dbReference type="WBParaSite" id="PS1159_v2.g18077.t1">
    <property type="protein sequence ID" value="PS1159_v2.g18077.t1"/>
    <property type="gene ID" value="PS1159_v2.g18077"/>
</dbReference>
<reference evidence="2" key="1">
    <citation type="submission" date="2022-11" db="UniProtKB">
        <authorList>
            <consortium name="WormBaseParasite"/>
        </authorList>
    </citation>
    <scope>IDENTIFICATION</scope>
</reference>
<evidence type="ECO:0000313" key="2">
    <source>
        <dbReference type="WBParaSite" id="PS1159_v2.g18077.t1"/>
    </source>
</evidence>
<dbReference type="Proteomes" id="UP000887580">
    <property type="component" value="Unplaced"/>
</dbReference>